<reference evidence="3" key="2">
    <citation type="submission" date="2020-09" db="EMBL/GenBank/DDBJ databases">
        <authorList>
            <person name="Sun Q."/>
            <person name="Zhou Y."/>
        </authorList>
    </citation>
    <scope>NUCLEOTIDE SEQUENCE</scope>
    <source>
        <strain evidence="3">CGMCC 1.12924</strain>
    </source>
</reference>
<keyword evidence="2" id="KW-0808">Transferase</keyword>
<evidence type="ECO:0000313" key="4">
    <source>
        <dbReference type="Proteomes" id="UP000652231"/>
    </source>
</evidence>
<name>A0A8J2VCJ5_9FLAO</name>
<dbReference type="GO" id="GO:0016757">
    <property type="term" value="F:glycosyltransferase activity"/>
    <property type="evidence" value="ECO:0007669"/>
    <property type="project" value="UniProtKB-KW"/>
</dbReference>
<evidence type="ECO:0008006" key="5">
    <source>
        <dbReference type="Google" id="ProtNLM"/>
    </source>
</evidence>
<dbReference type="PANTHER" id="PTHR12526:SF629">
    <property type="entry name" value="TEICHURONIC ACID BIOSYNTHESIS GLYCOSYLTRANSFERASE TUAH-RELATED"/>
    <property type="match status" value="1"/>
</dbReference>
<evidence type="ECO:0000256" key="2">
    <source>
        <dbReference type="ARBA" id="ARBA00022679"/>
    </source>
</evidence>
<evidence type="ECO:0000256" key="1">
    <source>
        <dbReference type="ARBA" id="ARBA00022676"/>
    </source>
</evidence>
<proteinExistence type="predicted"/>
<dbReference type="AlphaFoldDB" id="A0A8J2VCJ5"/>
<dbReference type="RefSeq" id="WP_188443072.1">
    <property type="nucleotide sequence ID" value="NZ_BMGK01000012.1"/>
</dbReference>
<organism evidence="3 4">
    <name type="scientific">Planktosalinus lacus</name>
    <dbReference type="NCBI Taxonomy" id="1526573"/>
    <lineage>
        <taxon>Bacteria</taxon>
        <taxon>Pseudomonadati</taxon>
        <taxon>Bacteroidota</taxon>
        <taxon>Flavobacteriia</taxon>
        <taxon>Flavobacteriales</taxon>
        <taxon>Flavobacteriaceae</taxon>
        <taxon>Planktosalinus</taxon>
    </lineage>
</organism>
<keyword evidence="4" id="KW-1185">Reference proteome</keyword>
<comment type="caution">
    <text evidence="3">The sequence shown here is derived from an EMBL/GenBank/DDBJ whole genome shotgun (WGS) entry which is preliminary data.</text>
</comment>
<dbReference type="Proteomes" id="UP000652231">
    <property type="component" value="Unassembled WGS sequence"/>
</dbReference>
<protein>
    <recommendedName>
        <fullName evidence="5">Glycosyltransferase</fullName>
    </recommendedName>
</protein>
<gene>
    <name evidence="3" type="ORF">GCM10011312_25070</name>
</gene>
<dbReference type="SUPFAM" id="SSF53756">
    <property type="entry name" value="UDP-Glycosyltransferase/glycogen phosphorylase"/>
    <property type="match status" value="1"/>
</dbReference>
<reference evidence="3" key="1">
    <citation type="journal article" date="2014" name="Int. J. Syst. Evol. Microbiol.">
        <title>Complete genome sequence of Corynebacterium casei LMG S-19264T (=DSM 44701T), isolated from a smear-ripened cheese.</title>
        <authorList>
            <consortium name="US DOE Joint Genome Institute (JGI-PGF)"/>
            <person name="Walter F."/>
            <person name="Albersmeier A."/>
            <person name="Kalinowski J."/>
            <person name="Ruckert C."/>
        </authorList>
    </citation>
    <scope>NUCLEOTIDE SEQUENCE</scope>
    <source>
        <strain evidence="3">CGMCC 1.12924</strain>
    </source>
</reference>
<sequence length="432" mass="49764">MKKNLLIISNSYPPSNVPAAQRPYAVAKYLDKNNYNVTAITCGNPDTTWGVNEGFNPDLPLVELIKVNSLLGKSVTGLRKNKTDALQSKKSLKAKLKSSLVKFLSSLIVPDQAIFWYPKVCWYLIKNKDLINQTDIVFTTSPSFSNHLIGKFIKSKKKSVKWISELRDFHFVEHTDKVSNLKQWINKKLEVSVIKNADKVSFISHSMQHIYAKHFPKHQKKFRVIYNGFDVSDFENLNIANTQNKKMTLFYAGSFYRGVRSPFPLFKIFDSLLENKIITTEDIEVRIAGNFDDELIDELKKFKSFAVINFIGNIPRAKVLENIVSSDLLWLIVANIPTHYTGVPIKFFEYLGARRPIINFAPYDSEPTKIIFENKLGWNFDTTNFDLNKSVETFKEIISKYKSGKLSEPLPYKFYPEFDRVSQGVVFEELFE</sequence>
<dbReference type="EMBL" id="BMGK01000012">
    <property type="protein sequence ID" value="GGE00578.1"/>
    <property type="molecule type" value="Genomic_DNA"/>
</dbReference>
<dbReference type="Gene3D" id="3.40.50.2000">
    <property type="entry name" value="Glycogen Phosphorylase B"/>
    <property type="match status" value="2"/>
</dbReference>
<keyword evidence="1" id="KW-0328">Glycosyltransferase</keyword>
<dbReference type="PANTHER" id="PTHR12526">
    <property type="entry name" value="GLYCOSYLTRANSFERASE"/>
    <property type="match status" value="1"/>
</dbReference>
<accession>A0A8J2VCJ5</accession>
<evidence type="ECO:0000313" key="3">
    <source>
        <dbReference type="EMBL" id="GGE00578.1"/>
    </source>
</evidence>